<sequence length="32" mass="3894">MITILLAYFIVKKIDDLGDYKTPRGKYKNRYR</sequence>
<name>A0A4R6TH72_9FLAO</name>
<gene>
    <name evidence="1" type="ORF">DFQ07_1503</name>
</gene>
<comment type="caution">
    <text evidence="1">The sequence shown here is derived from an EMBL/GenBank/DDBJ whole genome shotgun (WGS) entry which is preliminary data.</text>
</comment>
<keyword evidence="2" id="KW-1185">Reference proteome</keyword>
<dbReference type="EMBL" id="SNYH01000003">
    <property type="protein sequence ID" value="TDQ27652.1"/>
    <property type="molecule type" value="Genomic_DNA"/>
</dbReference>
<proteinExistence type="predicted"/>
<dbReference type="AlphaFoldDB" id="A0A4R6TH72"/>
<dbReference type="Proteomes" id="UP000295390">
    <property type="component" value="Unassembled WGS sequence"/>
</dbReference>
<organism evidence="1 2">
    <name type="scientific">Tenacibaculum caenipelagi</name>
    <dbReference type="NCBI Taxonomy" id="1325435"/>
    <lineage>
        <taxon>Bacteria</taxon>
        <taxon>Pseudomonadati</taxon>
        <taxon>Bacteroidota</taxon>
        <taxon>Flavobacteriia</taxon>
        <taxon>Flavobacteriales</taxon>
        <taxon>Flavobacteriaceae</taxon>
        <taxon>Tenacibaculum</taxon>
    </lineage>
</organism>
<evidence type="ECO:0000313" key="2">
    <source>
        <dbReference type="Proteomes" id="UP000295390"/>
    </source>
</evidence>
<protein>
    <submittedName>
        <fullName evidence="1">Uncharacterized protein</fullName>
    </submittedName>
</protein>
<evidence type="ECO:0000313" key="1">
    <source>
        <dbReference type="EMBL" id="TDQ27652.1"/>
    </source>
</evidence>
<accession>A0A4R6TH72</accession>
<reference evidence="1 2" key="1">
    <citation type="submission" date="2019-03" db="EMBL/GenBank/DDBJ databases">
        <title>Genomic Encyclopedia of Type Strains, Phase III (KMG-III): the genomes of soil and plant-associated and newly described type strains.</title>
        <authorList>
            <person name="Whitman W."/>
        </authorList>
    </citation>
    <scope>NUCLEOTIDE SEQUENCE [LARGE SCALE GENOMIC DNA]</scope>
    <source>
        <strain evidence="1 2">CECT 8283</strain>
    </source>
</reference>